<organism evidence="1 2">
    <name type="scientific">Plesiocystis pacifica SIR-1</name>
    <dbReference type="NCBI Taxonomy" id="391625"/>
    <lineage>
        <taxon>Bacteria</taxon>
        <taxon>Pseudomonadati</taxon>
        <taxon>Myxococcota</taxon>
        <taxon>Polyangia</taxon>
        <taxon>Nannocystales</taxon>
        <taxon>Nannocystaceae</taxon>
        <taxon>Plesiocystis</taxon>
    </lineage>
</organism>
<dbReference type="Proteomes" id="UP000005801">
    <property type="component" value="Unassembled WGS sequence"/>
</dbReference>
<evidence type="ECO:0000313" key="1">
    <source>
        <dbReference type="EMBL" id="EDM73998.1"/>
    </source>
</evidence>
<protein>
    <submittedName>
        <fullName evidence="1">Uncharacterized protein</fullName>
    </submittedName>
</protein>
<proteinExistence type="predicted"/>
<accession>A6GJF8</accession>
<evidence type="ECO:0000313" key="2">
    <source>
        <dbReference type="Proteomes" id="UP000005801"/>
    </source>
</evidence>
<gene>
    <name evidence="1" type="ORF">PPSIR1_00040</name>
</gene>
<dbReference type="EMBL" id="ABCS01000156">
    <property type="protein sequence ID" value="EDM73998.1"/>
    <property type="molecule type" value="Genomic_DNA"/>
</dbReference>
<reference evidence="1 2" key="1">
    <citation type="submission" date="2007-06" db="EMBL/GenBank/DDBJ databases">
        <authorList>
            <person name="Shimkets L."/>
            <person name="Ferriera S."/>
            <person name="Johnson J."/>
            <person name="Kravitz S."/>
            <person name="Beeson K."/>
            <person name="Sutton G."/>
            <person name="Rogers Y.-H."/>
            <person name="Friedman R."/>
            <person name="Frazier M."/>
            <person name="Venter J.C."/>
        </authorList>
    </citation>
    <scope>NUCLEOTIDE SEQUENCE [LARGE SCALE GENOMIC DNA]</scope>
    <source>
        <strain evidence="1 2">SIR-1</strain>
    </source>
</reference>
<dbReference type="AlphaFoldDB" id="A6GJF8"/>
<keyword evidence="2" id="KW-1185">Reference proteome</keyword>
<sequence>MFIQPLQFCIEQLLLLQQLVLYMLRLHLVPPADGQPVFAVKFLKSKPFAHEDALCEFRQG</sequence>
<name>A6GJF8_9BACT</name>
<comment type="caution">
    <text evidence="1">The sequence shown here is derived from an EMBL/GenBank/DDBJ whole genome shotgun (WGS) entry which is preliminary data.</text>
</comment>